<reference evidence="1 2" key="1">
    <citation type="submission" date="2024-09" db="EMBL/GenBank/DDBJ databases">
        <title>Draft genome sequence of Candidatus Magnetaquicoccaceae bacterium FCR-1.</title>
        <authorList>
            <person name="Shimoshige H."/>
            <person name="Shimamura S."/>
            <person name="Taoka A."/>
            <person name="Kobayashi H."/>
            <person name="Maekawa T."/>
        </authorList>
    </citation>
    <scope>NUCLEOTIDE SEQUENCE [LARGE SCALE GENOMIC DNA]</scope>
    <source>
        <strain evidence="1 2">FCR-1</strain>
    </source>
</reference>
<protein>
    <recommendedName>
        <fullName evidence="3">Secreted protein</fullName>
    </recommendedName>
</protein>
<keyword evidence="2" id="KW-1185">Reference proteome</keyword>
<evidence type="ECO:0000313" key="1">
    <source>
        <dbReference type="EMBL" id="GAB0055788.1"/>
    </source>
</evidence>
<dbReference type="EMBL" id="BAAFGK010000001">
    <property type="protein sequence ID" value="GAB0055788.1"/>
    <property type="molecule type" value="Genomic_DNA"/>
</dbReference>
<evidence type="ECO:0000313" key="2">
    <source>
        <dbReference type="Proteomes" id="UP001628193"/>
    </source>
</evidence>
<name>A0ABQ0C4H7_9PROT</name>
<organism evidence="1 2">
    <name type="scientific">Candidatus Magnetaquiglobus chichijimensis</name>
    <dbReference type="NCBI Taxonomy" id="3141448"/>
    <lineage>
        <taxon>Bacteria</taxon>
        <taxon>Pseudomonadati</taxon>
        <taxon>Pseudomonadota</taxon>
        <taxon>Magnetococcia</taxon>
        <taxon>Magnetococcales</taxon>
        <taxon>Candidatus Magnetaquicoccaceae</taxon>
        <taxon>Candidatus Magnetaquiglobus</taxon>
    </lineage>
</organism>
<proteinExistence type="predicted"/>
<accession>A0ABQ0C4H7</accession>
<gene>
    <name evidence="1" type="ORF">SIID45300_00084</name>
</gene>
<sequence length="177" mass="20119">MRCDTQTIVLSPSRYWLFLLLVLSGAIVEARESEGVLPVREKQVMTTLGTGIHLGECMVYCDEEIWIKENIILYQARSPWPDEEMFPDIRQEIPLDDATAQTIWNQVDPAVFPGLPARTGQPDADDRGMEWLVYGDHNGQVRIEFPAGEPPASVAQLHALLRALRLRLSRKLRPDLR</sequence>
<evidence type="ECO:0008006" key="3">
    <source>
        <dbReference type="Google" id="ProtNLM"/>
    </source>
</evidence>
<comment type="caution">
    <text evidence="1">The sequence shown here is derived from an EMBL/GenBank/DDBJ whole genome shotgun (WGS) entry which is preliminary data.</text>
</comment>
<dbReference type="Proteomes" id="UP001628193">
    <property type="component" value="Unassembled WGS sequence"/>
</dbReference>